<comment type="caution">
    <text evidence="2">The sequence shown here is derived from an EMBL/GenBank/DDBJ whole genome shotgun (WGS) entry which is preliminary data.</text>
</comment>
<sequence>MNVAELTPKEIMPGYHGKLIHGERISWAFWEVEKDAQVPEHSHVHEQIMHVVEGQFEFTLDGHTKIYIPGDVVVIPSHANHSGRALTNCKLMDVFSPVREEYK</sequence>
<organism evidence="2 3">
    <name type="scientific">Flagellimonas spongiicola</name>
    <dbReference type="NCBI Taxonomy" id="2942208"/>
    <lineage>
        <taxon>Bacteria</taxon>
        <taxon>Pseudomonadati</taxon>
        <taxon>Bacteroidota</taxon>
        <taxon>Flavobacteriia</taxon>
        <taxon>Flavobacteriales</taxon>
        <taxon>Flavobacteriaceae</taxon>
        <taxon>Flagellimonas</taxon>
    </lineage>
</organism>
<dbReference type="InterPro" id="IPR013096">
    <property type="entry name" value="Cupin_2"/>
</dbReference>
<accession>A0ABT0PNX0</accession>
<keyword evidence="3" id="KW-1185">Reference proteome</keyword>
<dbReference type="InterPro" id="IPR014710">
    <property type="entry name" value="RmlC-like_jellyroll"/>
</dbReference>
<evidence type="ECO:0000313" key="2">
    <source>
        <dbReference type="EMBL" id="MCL6272422.1"/>
    </source>
</evidence>
<dbReference type="CDD" id="cd02238">
    <property type="entry name" value="cupin_KdgF"/>
    <property type="match status" value="1"/>
</dbReference>
<dbReference type="RefSeq" id="WP_249655618.1">
    <property type="nucleotide sequence ID" value="NZ_JAMFMA010000001.1"/>
</dbReference>
<dbReference type="PANTHER" id="PTHR40112:SF1">
    <property type="entry name" value="H2HPP ISOMERASE"/>
    <property type="match status" value="1"/>
</dbReference>
<dbReference type="EMBL" id="JAMFMA010000001">
    <property type="protein sequence ID" value="MCL6272422.1"/>
    <property type="molecule type" value="Genomic_DNA"/>
</dbReference>
<dbReference type="Gene3D" id="2.60.120.10">
    <property type="entry name" value="Jelly Rolls"/>
    <property type="match status" value="1"/>
</dbReference>
<feature type="domain" description="Cupin type-2" evidence="1">
    <location>
        <begin position="29"/>
        <end position="95"/>
    </location>
</feature>
<name>A0ABT0PNX0_9FLAO</name>
<gene>
    <name evidence="2" type="ORF">M3P19_00295</name>
</gene>
<dbReference type="PANTHER" id="PTHR40112">
    <property type="entry name" value="H2HPP ISOMERASE"/>
    <property type="match status" value="1"/>
</dbReference>
<evidence type="ECO:0000259" key="1">
    <source>
        <dbReference type="Pfam" id="PF07883"/>
    </source>
</evidence>
<proteinExistence type="predicted"/>
<protein>
    <submittedName>
        <fullName evidence="2">Cupin domain-containing protein</fullName>
    </submittedName>
</protein>
<dbReference type="SUPFAM" id="SSF51182">
    <property type="entry name" value="RmlC-like cupins"/>
    <property type="match status" value="1"/>
</dbReference>
<dbReference type="PIRSF" id="PIRSF029883">
    <property type="entry name" value="KdgF"/>
    <property type="match status" value="1"/>
</dbReference>
<reference evidence="2 3" key="1">
    <citation type="submission" date="2022-05" db="EMBL/GenBank/DDBJ databases">
        <authorList>
            <person name="Park J.-S."/>
        </authorList>
    </citation>
    <scope>NUCLEOTIDE SEQUENCE [LARGE SCALE GENOMIC DNA]</scope>
    <source>
        <strain evidence="2 3">2012CJ35-5</strain>
    </source>
</reference>
<dbReference type="Proteomes" id="UP001203607">
    <property type="component" value="Unassembled WGS sequence"/>
</dbReference>
<dbReference type="Pfam" id="PF07883">
    <property type="entry name" value="Cupin_2"/>
    <property type="match status" value="1"/>
</dbReference>
<dbReference type="InterPro" id="IPR052535">
    <property type="entry name" value="Bacilysin_H2HPP_isomerase"/>
</dbReference>
<dbReference type="InterPro" id="IPR025499">
    <property type="entry name" value="KdgF"/>
</dbReference>
<dbReference type="InterPro" id="IPR011051">
    <property type="entry name" value="RmlC_Cupin_sf"/>
</dbReference>
<evidence type="ECO:0000313" key="3">
    <source>
        <dbReference type="Proteomes" id="UP001203607"/>
    </source>
</evidence>